<gene>
    <name evidence="2" type="ORF">GDO78_008380</name>
</gene>
<comment type="similarity">
    <text evidence="1">Belongs to the UPF0728 family.</text>
</comment>
<evidence type="ECO:0000256" key="1">
    <source>
        <dbReference type="ARBA" id="ARBA00009973"/>
    </source>
</evidence>
<proteinExistence type="inferred from homology"/>
<keyword evidence="3" id="KW-1185">Reference proteome</keyword>
<dbReference type="OrthoDB" id="10003460at2759"/>
<accession>A0A8J6FDC8</accession>
<dbReference type="InterPro" id="IPR027885">
    <property type="entry name" value="UPF0728"/>
</dbReference>
<protein>
    <submittedName>
        <fullName evidence="2">Uncharacterized protein</fullName>
    </submittedName>
</protein>
<organism evidence="2 3">
    <name type="scientific">Eleutherodactylus coqui</name>
    <name type="common">Puerto Rican coqui</name>
    <dbReference type="NCBI Taxonomy" id="57060"/>
    <lineage>
        <taxon>Eukaryota</taxon>
        <taxon>Metazoa</taxon>
        <taxon>Chordata</taxon>
        <taxon>Craniata</taxon>
        <taxon>Vertebrata</taxon>
        <taxon>Euteleostomi</taxon>
        <taxon>Amphibia</taxon>
        <taxon>Batrachia</taxon>
        <taxon>Anura</taxon>
        <taxon>Neobatrachia</taxon>
        <taxon>Hyloidea</taxon>
        <taxon>Eleutherodactylidae</taxon>
        <taxon>Eleutherodactylinae</taxon>
        <taxon>Eleutherodactylus</taxon>
        <taxon>Eleutherodactylus</taxon>
    </lineage>
</organism>
<sequence length="118" mass="13103">MRGPALLTPRLLWRPLCSEQPAPGNMPEEAQVTVRFGPYMNGSGTVQHSVSRLQGLRAVLLSDGHKVFLEEILDRDIVELMVNGEIVFQCNIKELDFGGDGKLDPLCEEARHAVLNSY</sequence>
<name>A0A8J6FDC8_ELECQ</name>
<dbReference type="PANTHER" id="PTHR28448">
    <property type="entry name" value="UPF0728 PROTEIN C10ORF53"/>
    <property type="match status" value="1"/>
</dbReference>
<dbReference type="Proteomes" id="UP000770717">
    <property type="component" value="Unassembled WGS sequence"/>
</dbReference>
<dbReference type="EMBL" id="WNTK01000004">
    <property type="protein sequence ID" value="KAG9485266.1"/>
    <property type="molecule type" value="Genomic_DNA"/>
</dbReference>
<evidence type="ECO:0000313" key="3">
    <source>
        <dbReference type="Proteomes" id="UP000770717"/>
    </source>
</evidence>
<evidence type="ECO:0000313" key="2">
    <source>
        <dbReference type="EMBL" id="KAG9485266.1"/>
    </source>
</evidence>
<reference evidence="2" key="1">
    <citation type="thesis" date="2020" institute="ProQuest LLC" country="789 East Eisenhower Parkway, Ann Arbor, MI, USA">
        <title>Comparative Genomics and Chromosome Evolution.</title>
        <authorList>
            <person name="Mudd A.B."/>
        </authorList>
    </citation>
    <scope>NUCLEOTIDE SEQUENCE</scope>
    <source>
        <strain evidence="2">HN-11 Male</strain>
        <tissue evidence="2">Kidney and liver</tissue>
    </source>
</reference>
<dbReference type="Pfam" id="PF15092">
    <property type="entry name" value="UPF0728"/>
    <property type="match status" value="1"/>
</dbReference>
<dbReference type="PANTHER" id="PTHR28448:SF1">
    <property type="entry name" value="UPF0728 PROTEIN C10ORF53"/>
    <property type="match status" value="1"/>
</dbReference>
<comment type="caution">
    <text evidence="2">The sequence shown here is derived from an EMBL/GenBank/DDBJ whole genome shotgun (WGS) entry which is preliminary data.</text>
</comment>
<dbReference type="AlphaFoldDB" id="A0A8J6FDC8"/>